<name>A0A552YY68_9LACT</name>
<dbReference type="InterPro" id="IPR004107">
    <property type="entry name" value="Integrase_SAM-like_N"/>
</dbReference>
<dbReference type="PANTHER" id="PTHR30349:SF64">
    <property type="entry name" value="PROPHAGE INTEGRASE INTD-RELATED"/>
    <property type="match status" value="1"/>
</dbReference>
<dbReference type="InterPro" id="IPR010998">
    <property type="entry name" value="Integrase_recombinase_N"/>
</dbReference>
<comment type="caution">
    <text evidence="6">The sequence shown here is derived from an EMBL/GenBank/DDBJ whole genome shotgun (WGS) entry which is preliminary data.</text>
</comment>
<dbReference type="InterPro" id="IPR011010">
    <property type="entry name" value="DNA_brk_join_enz"/>
</dbReference>
<dbReference type="Gene3D" id="1.10.150.130">
    <property type="match status" value="1"/>
</dbReference>
<keyword evidence="2" id="KW-0229">DNA integration</keyword>
<dbReference type="CDD" id="cd01189">
    <property type="entry name" value="INT_ICEBs1_C_like"/>
    <property type="match status" value="1"/>
</dbReference>
<keyword evidence="4" id="KW-0233">DNA recombination</keyword>
<dbReference type="GO" id="GO:0006310">
    <property type="term" value="P:DNA recombination"/>
    <property type="evidence" value="ECO:0007669"/>
    <property type="project" value="UniProtKB-KW"/>
</dbReference>
<evidence type="ECO:0000256" key="2">
    <source>
        <dbReference type="ARBA" id="ARBA00022908"/>
    </source>
</evidence>
<dbReference type="AlphaFoldDB" id="A0A552YY68"/>
<dbReference type="Proteomes" id="UP000317167">
    <property type="component" value="Unassembled WGS sequence"/>
</dbReference>
<evidence type="ECO:0000256" key="3">
    <source>
        <dbReference type="ARBA" id="ARBA00023125"/>
    </source>
</evidence>
<dbReference type="EMBL" id="VJWV01000020">
    <property type="protein sequence ID" value="TRW72190.1"/>
    <property type="molecule type" value="Genomic_DNA"/>
</dbReference>
<evidence type="ECO:0000256" key="4">
    <source>
        <dbReference type="ARBA" id="ARBA00023172"/>
    </source>
</evidence>
<dbReference type="Pfam" id="PF14659">
    <property type="entry name" value="Phage_int_SAM_3"/>
    <property type="match status" value="1"/>
</dbReference>
<evidence type="ECO:0000256" key="1">
    <source>
        <dbReference type="ARBA" id="ARBA00008857"/>
    </source>
</evidence>
<dbReference type="GO" id="GO:0015074">
    <property type="term" value="P:DNA integration"/>
    <property type="evidence" value="ECO:0007669"/>
    <property type="project" value="UniProtKB-KW"/>
</dbReference>
<dbReference type="InterPro" id="IPR013762">
    <property type="entry name" value="Integrase-like_cat_sf"/>
</dbReference>
<evidence type="ECO:0000313" key="7">
    <source>
        <dbReference type="Proteomes" id="UP000317167"/>
    </source>
</evidence>
<sequence>MATIIKRGNSYRAEISNYKHGVNNRITKTFKTKAEAKRWAMQHEIAKGDGIDLARRQDSFSSFYENWVYIVKKNDVRPATFVNYTRTIPVVKKLFKDIKLNELNDLVVQMKIDEYGETHSRKTTTELLLKLRTSLRYAYGRNLLVSDFAGLVKTRGKELEKRNKALSISDFKKLRSYLLQNYNKEFYVMVLLALETGARRGELLALTKNDIIEYGIKIERSISPTSPDTRLKTKRSKRTVTINKDVYEIINTLIPKENGYLFDPDGFQQSAKLARLLKKLDIPRTTFHGLRDTHASFLFSNDNIRLDYISQRLGHSNLQTTMNYYLELMPEKKHLQDSEALDLLNSLKDED</sequence>
<protein>
    <submittedName>
        <fullName evidence="6">Site-specific integrase</fullName>
    </submittedName>
</protein>
<dbReference type="PANTHER" id="PTHR30349">
    <property type="entry name" value="PHAGE INTEGRASE-RELATED"/>
    <property type="match status" value="1"/>
</dbReference>
<feature type="domain" description="Tyr recombinase" evidence="5">
    <location>
        <begin position="161"/>
        <end position="340"/>
    </location>
</feature>
<dbReference type="InterPro" id="IPR002104">
    <property type="entry name" value="Integrase_catalytic"/>
</dbReference>
<dbReference type="GO" id="GO:0003677">
    <property type="term" value="F:DNA binding"/>
    <property type="evidence" value="ECO:0007669"/>
    <property type="project" value="UniProtKB-KW"/>
</dbReference>
<dbReference type="RefSeq" id="WP_143459771.1">
    <property type="nucleotide sequence ID" value="NZ_VJWV01000020.1"/>
</dbReference>
<accession>A0A552YY68</accession>
<dbReference type="Pfam" id="PF00589">
    <property type="entry name" value="Phage_integrase"/>
    <property type="match status" value="1"/>
</dbReference>
<evidence type="ECO:0000259" key="5">
    <source>
        <dbReference type="PROSITE" id="PS51898"/>
    </source>
</evidence>
<gene>
    <name evidence="6" type="ORF">FNJ53_12690</name>
</gene>
<evidence type="ECO:0000313" key="6">
    <source>
        <dbReference type="EMBL" id="TRW72190.1"/>
    </source>
</evidence>
<reference evidence="6 7" key="1">
    <citation type="submission" date="2019-07" db="EMBL/GenBank/DDBJ databases">
        <title>Draft genome of 7 Lactococcus lactis strains isolated from an artisanal cheese production.</title>
        <authorList>
            <person name="Biolcati F."/>
            <person name="Bottero M.T."/>
            <person name="Dalmasso A."/>
            <person name="Mcauliffe O."/>
        </authorList>
    </citation>
    <scope>NUCLEOTIDE SEQUENCE [LARGE SCALE GENOMIC DNA]</scope>
    <source>
        <strain evidence="6 7">MRS45.2</strain>
    </source>
</reference>
<keyword evidence="3" id="KW-0238">DNA-binding</keyword>
<comment type="similarity">
    <text evidence="1">Belongs to the 'phage' integrase family.</text>
</comment>
<dbReference type="PROSITE" id="PS51898">
    <property type="entry name" value="TYR_RECOMBINASE"/>
    <property type="match status" value="1"/>
</dbReference>
<dbReference type="SUPFAM" id="SSF56349">
    <property type="entry name" value="DNA breaking-rejoining enzymes"/>
    <property type="match status" value="1"/>
</dbReference>
<dbReference type="InterPro" id="IPR050090">
    <property type="entry name" value="Tyrosine_recombinase_XerCD"/>
</dbReference>
<proteinExistence type="inferred from homology"/>
<dbReference type="Gene3D" id="1.10.443.10">
    <property type="entry name" value="Intergrase catalytic core"/>
    <property type="match status" value="1"/>
</dbReference>
<organism evidence="6 7">
    <name type="scientific">Lactococcus lactis</name>
    <dbReference type="NCBI Taxonomy" id="1358"/>
    <lineage>
        <taxon>Bacteria</taxon>
        <taxon>Bacillati</taxon>
        <taxon>Bacillota</taxon>
        <taxon>Bacilli</taxon>
        <taxon>Lactobacillales</taxon>
        <taxon>Streptococcaceae</taxon>
        <taxon>Lactococcus</taxon>
    </lineage>
</organism>